<dbReference type="HOGENOM" id="CLU_2576259_0_0_1"/>
<dbReference type="EMBL" id="GL732547">
    <property type="protein sequence ID" value="EFX80541.1"/>
    <property type="molecule type" value="Genomic_DNA"/>
</dbReference>
<name>E9GJ62_DAPPU</name>
<protein>
    <submittedName>
        <fullName evidence="1">Uncharacterized protein</fullName>
    </submittedName>
</protein>
<organism evidence="1 2">
    <name type="scientific">Daphnia pulex</name>
    <name type="common">Water flea</name>
    <dbReference type="NCBI Taxonomy" id="6669"/>
    <lineage>
        <taxon>Eukaryota</taxon>
        <taxon>Metazoa</taxon>
        <taxon>Ecdysozoa</taxon>
        <taxon>Arthropoda</taxon>
        <taxon>Crustacea</taxon>
        <taxon>Branchiopoda</taxon>
        <taxon>Diplostraca</taxon>
        <taxon>Cladocera</taxon>
        <taxon>Anomopoda</taxon>
        <taxon>Daphniidae</taxon>
        <taxon>Daphnia</taxon>
    </lineage>
</organism>
<dbReference type="OrthoDB" id="5600060at2759"/>
<reference evidence="1 2" key="1">
    <citation type="journal article" date="2011" name="Science">
        <title>The ecoresponsive genome of Daphnia pulex.</title>
        <authorList>
            <person name="Colbourne J.K."/>
            <person name="Pfrender M.E."/>
            <person name="Gilbert D."/>
            <person name="Thomas W.K."/>
            <person name="Tucker A."/>
            <person name="Oakley T.H."/>
            <person name="Tokishita S."/>
            <person name="Aerts A."/>
            <person name="Arnold G.J."/>
            <person name="Basu M.K."/>
            <person name="Bauer D.J."/>
            <person name="Caceres C.E."/>
            <person name="Carmel L."/>
            <person name="Casola C."/>
            <person name="Choi J.H."/>
            <person name="Detter J.C."/>
            <person name="Dong Q."/>
            <person name="Dusheyko S."/>
            <person name="Eads B.D."/>
            <person name="Frohlich T."/>
            <person name="Geiler-Samerotte K.A."/>
            <person name="Gerlach D."/>
            <person name="Hatcher P."/>
            <person name="Jogdeo S."/>
            <person name="Krijgsveld J."/>
            <person name="Kriventseva E.V."/>
            <person name="Kultz D."/>
            <person name="Laforsch C."/>
            <person name="Lindquist E."/>
            <person name="Lopez J."/>
            <person name="Manak J.R."/>
            <person name="Muller J."/>
            <person name="Pangilinan J."/>
            <person name="Patwardhan R.P."/>
            <person name="Pitluck S."/>
            <person name="Pritham E.J."/>
            <person name="Rechtsteiner A."/>
            <person name="Rho M."/>
            <person name="Rogozin I.B."/>
            <person name="Sakarya O."/>
            <person name="Salamov A."/>
            <person name="Schaack S."/>
            <person name="Shapiro H."/>
            <person name="Shiga Y."/>
            <person name="Skalitzky C."/>
            <person name="Smith Z."/>
            <person name="Souvorov A."/>
            <person name="Sung W."/>
            <person name="Tang Z."/>
            <person name="Tsuchiya D."/>
            <person name="Tu H."/>
            <person name="Vos H."/>
            <person name="Wang M."/>
            <person name="Wolf Y.I."/>
            <person name="Yamagata H."/>
            <person name="Yamada T."/>
            <person name="Ye Y."/>
            <person name="Shaw J.R."/>
            <person name="Andrews J."/>
            <person name="Crease T.J."/>
            <person name="Tang H."/>
            <person name="Lucas S.M."/>
            <person name="Robertson H.M."/>
            <person name="Bork P."/>
            <person name="Koonin E.V."/>
            <person name="Zdobnov E.M."/>
            <person name="Grigoriev I.V."/>
            <person name="Lynch M."/>
            <person name="Boore J.L."/>
        </authorList>
    </citation>
    <scope>NUCLEOTIDE SEQUENCE [LARGE SCALE GENOMIC DNA]</scope>
</reference>
<evidence type="ECO:0000313" key="2">
    <source>
        <dbReference type="Proteomes" id="UP000000305"/>
    </source>
</evidence>
<evidence type="ECO:0000313" key="1">
    <source>
        <dbReference type="EMBL" id="EFX80541.1"/>
    </source>
</evidence>
<proteinExistence type="predicted"/>
<gene>
    <name evidence="1" type="ORF">DAPPUDRAFT_243586</name>
</gene>
<accession>E9GJ62</accession>
<sequence length="81" mass="8918">METNTPVSSSSSQWGTETNWKKVYSTKAINAALEKVRMVGFNERIVVAFRNADLLFLTALTPTTVANPDSMLGEFCMAVDN</sequence>
<dbReference type="AlphaFoldDB" id="E9GJ62"/>
<dbReference type="KEGG" id="dpx:DAPPUDRAFT_243586"/>
<dbReference type="InParanoid" id="E9GJ62"/>
<keyword evidence="2" id="KW-1185">Reference proteome</keyword>
<dbReference type="Proteomes" id="UP000000305">
    <property type="component" value="Unassembled WGS sequence"/>
</dbReference>